<feature type="chain" id="PRO_5002409130" description="Glycine zipper family protein" evidence="1">
    <location>
        <begin position="23"/>
        <end position="239"/>
    </location>
</feature>
<name>A0A0E3BKW2_9BURK</name>
<evidence type="ECO:0000256" key="1">
    <source>
        <dbReference type="SAM" id="SignalP"/>
    </source>
</evidence>
<dbReference type="EMBL" id="AWTN01000046">
    <property type="protein sequence ID" value="KGG96406.1"/>
    <property type="molecule type" value="Genomic_DNA"/>
</dbReference>
<reference evidence="2 3" key="1">
    <citation type="submission" date="2013-09" db="EMBL/GenBank/DDBJ databases">
        <title>High correlation between genotypes and phenotypes of environmental bacteria Comamonas testosteroni strains.</title>
        <authorList>
            <person name="Liu L."/>
            <person name="Zhu W."/>
            <person name="Xia X."/>
            <person name="Xu B."/>
            <person name="Luo M."/>
            <person name="Wang G."/>
        </authorList>
    </citation>
    <scope>NUCLEOTIDE SEQUENCE [LARGE SCALE GENOMIC DNA]</scope>
    <source>
        <strain evidence="2 3">JL14</strain>
    </source>
</reference>
<keyword evidence="1" id="KW-0732">Signal</keyword>
<comment type="caution">
    <text evidence="2">The sequence shown here is derived from an EMBL/GenBank/DDBJ whole genome shotgun (WGS) entry which is preliminary data.</text>
</comment>
<organism evidence="2 3">
    <name type="scientific">Comamonas thiooxydans</name>
    <dbReference type="NCBI Taxonomy" id="363952"/>
    <lineage>
        <taxon>Bacteria</taxon>
        <taxon>Pseudomonadati</taxon>
        <taxon>Pseudomonadota</taxon>
        <taxon>Betaproteobacteria</taxon>
        <taxon>Burkholderiales</taxon>
        <taxon>Comamonadaceae</taxon>
        <taxon>Comamonas</taxon>
    </lineage>
</organism>
<gene>
    <name evidence="2" type="ORF">P245_05450</name>
</gene>
<dbReference type="AlphaFoldDB" id="A0A0E3BKW2"/>
<accession>A0A0E3BKW2</accession>
<feature type="signal peptide" evidence="1">
    <location>
        <begin position="1"/>
        <end position="22"/>
    </location>
</feature>
<proteinExistence type="predicted"/>
<protein>
    <recommendedName>
        <fullName evidence="4">Glycine zipper family protein</fullName>
    </recommendedName>
</protein>
<evidence type="ECO:0000313" key="2">
    <source>
        <dbReference type="EMBL" id="KGG96406.1"/>
    </source>
</evidence>
<evidence type="ECO:0000313" key="3">
    <source>
        <dbReference type="Proteomes" id="UP000029567"/>
    </source>
</evidence>
<dbReference type="RefSeq" id="WP_034377954.1">
    <property type="nucleotide sequence ID" value="NZ_AWTN01000046.1"/>
</dbReference>
<evidence type="ECO:0008006" key="4">
    <source>
        <dbReference type="Google" id="ProtNLM"/>
    </source>
</evidence>
<dbReference type="Proteomes" id="UP000029567">
    <property type="component" value="Unassembled WGS sequence"/>
</dbReference>
<sequence>MKRLTKQALTVSILLGAISVQAQEAVTADLDSCINSEKMSSTAKGAAIGAVTGFLGALASGKQDKAAQLALAGAAVGGIAGYANAYYNAVATCMKKNPAWIPESSIERKGNYKAIVKEFKYKPAQGDVFTVRPLKMPATIAQGQNLEFPAKFVVLTPDGGEAQAQITRKLFVVEGDKETEVPFPGHSTTDRVLENGEHEELIHIPMGPDVPTGSKFRFSYSVSLKGLPANSASGITVVK</sequence>